<keyword evidence="1" id="KW-1133">Transmembrane helix</keyword>
<keyword evidence="1" id="KW-0812">Transmembrane</keyword>
<evidence type="ECO:0000259" key="2">
    <source>
        <dbReference type="Pfam" id="PF08044"/>
    </source>
</evidence>
<feature type="transmembrane region" description="Helical" evidence="1">
    <location>
        <begin position="87"/>
        <end position="115"/>
    </location>
</feature>
<feature type="domain" description="DUF1707" evidence="2">
    <location>
        <begin position="7"/>
        <end position="58"/>
    </location>
</feature>
<evidence type="ECO:0000313" key="3">
    <source>
        <dbReference type="EMBL" id="THV43541.1"/>
    </source>
</evidence>
<dbReference type="AlphaFoldDB" id="A0A4S8QIG0"/>
<evidence type="ECO:0000256" key="1">
    <source>
        <dbReference type="SAM" id="Phobius"/>
    </source>
</evidence>
<evidence type="ECO:0000313" key="4">
    <source>
        <dbReference type="Proteomes" id="UP000308760"/>
    </source>
</evidence>
<organism evidence="3 4">
    <name type="scientific">Glycomyces buryatensis</name>
    <dbReference type="NCBI Taxonomy" id="2570927"/>
    <lineage>
        <taxon>Bacteria</taxon>
        <taxon>Bacillati</taxon>
        <taxon>Actinomycetota</taxon>
        <taxon>Actinomycetes</taxon>
        <taxon>Glycomycetales</taxon>
        <taxon>Glycomycetaceae</taxon>
        <taxon>Glycomyces</taxon>
    </lineage>
</organism>
<dbReference type="InterPro" id="IPR012551">
    <property type="entry name" value="DUF1707_SHOCT-like"/>
</dbReference>
<dbReference type="Pfam" id="PF08044">
    <property type="entry name" value="DUF1707"/>
    <property type="match status" value="1"/>
</dbReference>
<reference evidence="4" key="1">
    <citation type="submission" date="2019-04" db="EMBL/GenBank/DDBJ databases">
        <title>Nocardioides xinjiangensis sp. nov.</title>
        <authorList>
            <person name="Liu S."/>
        </authorList>
    </citation>
    <scope>NUCLEOTIDE SEQUENCE [LARGE SCALE GENOMIC DNA]</scope>
    <source>
        <strain evidence="4">18</strain>
    </source>
</reference>
<dbReference type="Proteomes" id="UP000308760">
    <property type="component" value="Unassembled WGS sequence"/>
</dbReference>
<dbReference type="EMBL" id="STGY01000001">
    <property type="protein sequence ID" value="THV43541.1"/>
    <property type="molecule type" value="Genomic_DNA"/>
</dbReference>
<accession>A0A4S8QIG0</accession>
<dbReference type="RefSeq" id="WP_136532539.1">
    <property type="nucleotide sequence ID" value="NZ_STGY01000001.1"/>
</dbReference>
<comment type="caution">
    <text evidence="3">The sequence shown here is derived from an EMBL/GenBank/DDBJ whole genome shotgun (WGS) entry which is preliminary data.</text>
</comment>
<sequence length="116" mass="13480">MDADAARASNADRRIARGRLASARRQGRIDSRDYRRRRQEVRRAESIVDLQTLLWDIPNDNPGRDHWRYGRWRGSVRDGRELEIQRVVGVLFLIGSLVATAGFVYMGIVLFNVWLK</sequence>
<reference evidence="3 4" key="2">
    <citation type="submission" date="2019-05" db="EMBL/GenBank/DDBJ databases">
        <title>Glycomyces buryatensis sp. nov.</title>
        <authorList>
            <person name="Nikitina E."/>
        </authorList>
    </citation>
    <scope>NUCLEOTIDE SEQUENCE [LARGE SCALE GENOMIC DNA]</scope>
    <source>
        <strain evidence="3 4">18</strain>
    </source>
</reference>
<keyword evidence="1" id="KW-0472">Membrane</keyword>
<name>A0A4S8QIG0_9ACTN</name>
<keyword evidence="4" id="KW-1185">Reference proteome</keyword>
<protein>
    <submittedName>
        <fullName evidence="3">DUF1707 domain-containing protein</fullName>
    </submittedName>
</protein>
<gene>
    <name evidence="3" type="ORF">FAB82_00305</name>
</gene>
<dbReference type="OrthoDB" id="5193158at2"/>
<proteinExistence type="predicted"/>